<keyword evidence="3" id="KW-1185">Reference proteome</keyword>
<dbReference type="Gene3D" id="3.30.420.180">
    <property type="entry name" value="CobE/GbiG C-terminal domain"/>
    <property type="match status" value="1"/>
</dbReference>
<dbReference type="InterPro" id="IPR002750">
    <property type="entry name" value="CobE/GbiG_C"/>
</dbReference>
<dbReference type="AlphaFoldDB" id="A0A841LT86"/>
<dbReference type="EMBL" id="JACIIU010000001">
    <property type="protein sequence ID" value="MBB6259752.1"/>
    <property type="molecule type" value="Genomic_DNA"/>
</dbReference>
<sequence length="125" mass="12980">MRPLLMAVLGIGFSSAAKPAEVVELVRNVTAGHQIDGIATIASKRGSAVISALAAAFKVPVFFYEASELETMATRLKNPSDQLFKRIGCHGVAEAAALLAAGKHAVLIVEKVSFANATFALAQTG</sequence>
<dbReference type="PANTHER" id="PTHR37477">
    <property type="entry name" value="COBALT-PRECORRIN-5A HYDROLASE"/>
    <property type="match status" value="1"/>
</dbReference>
<dbReference type="GO" id="GO:0009236">
    <property type="term" value="P:cobalamin biosynthetic process"/>
    <property type="evidence" value="ECO:0007669"/>
    <property type="project" value="InterPro"/>
</dbReference>
<dbReference type="InterPro" id="IPR036518">
    <property type="entry name" value="CobE/GbiG_C_sf"/>
</dbReference>
<comment type="caution">
    <text evidence="2">The sequence shown here is derived from an EMBL/GenBank/DDBJ whole genome shotgun (WGS) entry which is preliminary data.</text>
</comment>
<evidence type="ECO:0000313" key="2">
    <source>
        <dbReference type="EMBL" id="MBB6259752.1"/>
    </source>
</evidence>
<feature type="domain" description="CobE/GbiG C-terminal" evidence="1">
    <location>
        <begin position="8"/>
        <end position="122"/>
    </location>
</feature>
<gene>
    <name evidence="2" type="ORF">FHS77_000260</name>
</gene>
<organism evidence="2 3">
    <name type="scientific">Paenochrobactrum gallinarii</name>
    <dbReference type="NCBI Taxonomy" id="643673"/>
    <lineage>
        <taxon>Bacteria</taxon>
        <taxon>Pseudomonadati</taxon>
        <taxon>Pseudomonadota</taxon>
        <taxon>Alphaproteobacteria</taxon>
        <taxon>Hyphomicrobiales</taxon>
        <taxon>Brucellaceae</taxon>
        <taxon>Paenochrobactrum</taxon>
    </lineage>
</organism>
<evidence type="ECO:0000313" key="3">
    <source>
        <dbReference type="Proteomes" id="UP000555393"/>
    </source>
</evidence>
<name>A0A841LT86_9HYPH</name>
<protein>
    <submittedName>
        <fullName evidence="2">Cobalamin biosynthesis protein CbiG</fullName>
    </submittedName>
</protein>
<dbReference type="PANTHER" id="PTHR37477:SF1">
    <property type="entry name" value="COBALT-PRECORRIN-5A HYDROLASE"/>
    <property type="match status" value="1"/>
</dbReference>
<accession>A0A841LT86</accession>
<reference evidence="2 3" key="1">
    <citation type="submission" date="2020-08" db="EMBL/GenBank/DDBJ databases">
        <title>Genomic Encyclopedia of Type Strains, Phase IV (KMG-IV): sequencing the most valuable type-strain genomes for metagenomic binning, comparative biology and taxonomic classification.</title>
        <authorList>
            <person name="Goeker M."/>
        </authorList>
    </citation>
    <scope>NUCLEOTIDE SEQUENCE [LARGE SCALE GENOMIC DNA]</scope>
    <source>
        <strain evidence="2 3">DSM 22336</strain>
    </source>
</reference>
<dbReference type="Proteomes" id="UP000555393">
    <property type="component" value="Unassembled WGS sequence"/>
</dbReference>
<proteinExistence type="predicted"/>
<dbReference type="SUPFAM" id="SSF159664">
    <property type="entry name" value="CobE/GbiG C-terminal domain-like"/>
    <property type="match status" value="1"/>
</dbReference>
<dbReference type="Pfam" id="PF01890">
    <property type="entry name" value="CbiG_C"/>
    <property type="match status" value="1"/>
</dbReference>
<evidence type="ECO:0000259" key="1">
    <source>
        <dbReference type="Pfam" id="PF01890"/>
    </source>
</evidence>
<dbReference type="InterPro" id="IPR052553">
    <property type="entry name" value="CbiG_hydrolase"/>
</dbReference>
<dbReference type="RefSeq" id="WP_184218841.1">
    <property type="nucleotide sequence ID" value="NZ_JACIIU010000001.1"/>
</dbReference>